<keyword evidence="2 14" id="KW-0813">Transport</keyword>
<evidence type="ECO:0000313" key="15">
    <source>
        <dbReference type="EMBL" id="MBA4543280.1"/>
    </source>
</evidence>
<feature type="binding site" evidence="14">
    <location>
        <position position="72"/>
    </location>
    <ligand>
        <name>Na(+)</name>
        <dbReference type="ChEBI" id="CHEBI:29101"/>
        <note>structural</note>
    </ligand>
</feature>
<organism evidence="15 16">
    <name type="scientific">Thermoactinomyces daqus</name>
    <dbReference type="NCBI Taxonomy" id="1329516"/>
    <lineage>
        <taxon>Bacteria</taxon>
        <taxon>Bacillati</taxon>
        <taxon>Bacillota</taxon>
        <taxon>Bacilli</taxon>
        <taxon>Bacillales</taxon>
        <taxon>Thermoactinomycetaceae</taxon>
        <taxon>Thermoactinomyces</taxon>
    </lineage>
</organism>
<comment type="similarity">
    <text evidence="11 14">Belongs to the fluoride channel Fluc/FEX (TC 1.A.43) family.</text>
</comment>
<keyword evidence="9 14" id="KW-0472">Membrane</keyword>
<sequence>MISSIFVVIGGFLGAICRFLLSGWISRRYSSFPVGTITVNLLGSFLLGWITGHKLNETWKLLFGTGFMGAFTTFSTLKWESVQMVAKQEKKKFFLYLGLSYLLGILSAFTGYCSGVWMKG</sequence>
<gene>
    <name evidence="14 15" type="primary">crcB</name>
    <name evidence="14" type="synonym">fluC</name>
    <name evidence="15" type="ORF">H1164_10270</name>
</gene>
<comment type="subcellular location">
    <subcellularLocation>
        <location evidence="1 14">Cell membrane</location>
        <topology evidence="1 14">Multi-pass membrane protein</topology>
    </subcellularLocation>
</comment>
<proteinExistence type="inferred from homology"/>
<evidence type="ECO:0000256" key="12">
    <source>
        <dbReference type="ARBA" id="ARBA00035585"/>
    </source>
</evidence>
<evidence type="ECO:0000313" key="16">
    <source>
        <dbReference type="Proteomes" id="UP000530514"/>
    </source>
</evidence>
<keyword evidence="16" id="KW-1185">Reference proteome</keyword>
<feature type="binding site" evidence="14">
    <location>
        <position position="69"/>
    </location>
    <ligand>
        <name>Na(+)</name>
        <dbReference type="ChEBI" id="CHEBI:29101"/>
        <note>structural</note>
    </ligand>
</feature>
<evidence type="ECO:0000256" key="4">
    <source>
        <dbReference type="ARBA" id="ARBA00022692"/>
    </source>
</evidence>
<evidence type="ECO:0000256" key="5">
    <source>
        <dbReference type="ARBA" id="ARBA00022723"/>
    </source>
</evidence>
<evidence type="ECO:0000256" key="14">
    <source>
        <dbReference type="HAMAP-Rule" id="MF_00454"/>
    </source>
</evidence>
<dbReference type="InterPro" id="IPR003691">
    <property type="entry name" value="FluC"/>
</dbReference>
<dbReference type="NCBIfam" id="TIGR00494">
    <property type="entry name" value="crcB"/>
    <property type="match status" value="1"/>
</dbReference>
<feature type="transmembrane region" description="Helical" evidence="14">
    <location>
        <begin position="32"/>
        <end position="50"/>
    </location>
</feature>
<keyword evidence="8 14" id="KW-0406">Ion transport</keyword>
<dbReference type="PANTHER" id="PTHR28259">
    <property type="entry name" value="FLUORIDE EXPORT PROTEIN 1-RELATED"/>
    <property type="match status" value="1"/>
</dbReference>
<evidence type="ECO:0000256" key="3">
    <source>
        <dbReference type="ARBA" id="ARBA00022475"/>
    </source>
</evidence>
<dbReference type="PANTHER" id="PTHR28259:SF16">
    <property type="entry name" value="FLUORIDE-SPECIFIC ION CHANNEL FLUC 2"/>
    <property type="match status" value="1"/>
</dbReference>
<evidence type="ECO:0000256" key="11">
    <source>
        <dbReference type="ARBA" id="ARBA00035120"/>
    </source>
</evidence>
<dbReference type="NCBIfam" id="NF010801">
    <property type="entry name" value="PRK14205.1"/>
    <property type="match status" value="1"/>
</dbReference>
<comment type="function">
    <text evidence="13 14">Fluoride-specific ion channel. Important for reducing fluoride concentration in the cell, thus reducing its toxicity.</text>
</comment>
<keyword evidence="5 14" id="KW-0479">Metal-binding</keyword>
<dbReference type="HAMAP" id="MF_00454">
    <property type="entry name" value="FluC"/>
    <property type="match status" value="1"/>
</dbReference>
<evidence type="ECO:0000256" key="7">
    <source>
        <dbReference type="ARBA" id="ARBA00023053"/>
    </source>
</evidence>
<keyword evidence="7 14" id="KW-0915">Sodium</keyword>
<feature type="transmembrane region" description="Helical" evidence="14">
    <location>
        <begin position="6"/>
        <end position="25"/>
    </location>
</feature>
<evidence type="ECO:0000256" key="8">
    <source>
        <dbReference type="ARBA" id="ARBA00023065"/>
    </source>
</evidence>
<keyword evidence="10 14" id="KW-0407">Ion channel</keyword>
<dbReference type="Pfam" id="PF02537">
    <property type="entry name" value="CRCB"/>
    <property type="match status" value="1"/>
</dbReference>
<dbReference type="AlphaFoldDB" id="A0A7W1XAU7"/>
<protein>
    <recommendedName>
        <fullName evidence="14">Fluoride-specific ion channel FluC</fullName>
    </recommendedName>
</protein>
<reference evidence="15 16" key="1">
    <citation type="submission" date="2020-07" db="EMBL/GenBank/DDBJ databases">
        <authorList>
            <person name="Feng H."/>
        </authorList>
    </citation>
    <scope>NUCLEOTIDE SEQUENCE [LARGE SCALE GENOMIC DNA]</scope>
    <source>
        <strain evidence="16">s-11</strain>
    </source>
</reference>
<evidence type="ECO:0000256" key="6">
    <source>
        <dbReference type="ARBA" id="ARBA00022989"/>
    </source>
</evidence>
<keyword evidence="3 14" id="KW-1003">Cell membrane</keyword>
<evidence type="ECO:0000256" key="10">
    <source>
        <dbReference type="ARBA" id="ARBA00023303"/>
    </source>
</evidence>
<dbReference type="RefSeq" id="WP_033100009.1">
    <property type="nucleotide sequence ID" value="NZ_JACEIP010000014.1"/>
</dbReference>
<dbReference type="GO" id="GO:0140114">
    <property type="term" value="P:cellular detoxification of fluoride"/>
    <property type="evidence" value="ECO:0007669"/>
    <property type="project" value="UniProtKB-UniRule"/>
</dbReference>
<accession>A0A7W1XAU7</accession>
<dbReference type="Proteomes" id="UP000530514">
    <property type="component" value="Unassembled WGS sequence"/>
</dbReference>
<feature type="transmembrane region" description="Helical" evidence="14">
    <location>
        <begin position="62"/>
        <end position="81"/>
    </location>
</feature>
<evidence type="ECO:0000256" key="1">
    <source>
        <dbReference type="ARBA" id="ARBA00004651"/>
    </source>
</evidence>
<dbReference type="GO" id="GO:0005886">
    <property type="term" value="C:plasma membrane"/>
    <property type="evidence" value="ECO:0007669"/>
    <property type="project" value="UniProtKB-SubCell"/>
</dbReference>
<comment type="catalytic activity">
    <reaction evidence="12">
        <text>fluoride(in) = fluoride(out)</text>
        <dbReference type="Rhea" id="RHEA:76159"/>
        <dbReference type="ChEBI" id="CHEBI:17051"/>
    </reaction>
    <physiologicalReaction direction="left-to-right" evidence="12">
        <dbReference type="Rhea" id="RHEA:76160"/>
    </physiologicalReaction>
</comment>
<name>A0A7W1XAU7_9BACL</name>
<evidence type="ECO:0000256" key="13">
    <source>
        <dbReference type="ARBA" id="ARBA00049940"/>
    </source>
</evidence>
<comment type="activity regulation">
    <text evidence="14">Na(+) is not transported, but it plays an essential structural role and its presence is essential for fluoride channel function.</text>
</comment>
<keyword evidence="4 14" id="KW-0812">Transmembrane</keyword>
<dbReference type="EMBL" id="JACEIP010000014">
    <property type="protein sequence ID" value="MBA4543280.1"/>
    <property type="molecule type" value="Genomic_DNA"/>
</dbReference>
<keyword evidence="6 14" id="KW-1133">Transmembrane helix</keyword>
<dbReference type="OrthoDB" id="9815830at2"/>
<feature type="transmembrane region" description="Helical" evidence="14">
    <location>
        <begin position="93"/>
        <end position="117"/>
    </location>
</feature>
<dbReference type="GO" id="GO:0046872">
    <property type="term" value="F:metal ion binding"/>
    <property type="evidence" value="ECO:0007669"/>
    <property type="project" value="UniProtKB-KW"/>
</dbReference>
<dbReference type="GO" id="GO:0062054">
    <property type="term" value="F:fluoride channel activity"/>
    <property type="evidence" value="ECO:0007669"/>
    <property type="project" value="UniProtKB-UniRule"/>
</dbReference>
<evidence type="ECO:0000256" key="2">
    <source>
        <dbReference type="ARBA" id="ARBA00022448"/>
    </source>
</evidence>
<comment type="caution">
    <text evidence="15">The sequence shown here is derived from an EMBL/GenBank/DDBJ whole genome shotgun (WGS) entry which is preliminary data.</text>
</comment>
<evidence type="ECO:0000256" key="9">
    <source>
        <dbReference type="ARBA" id="ARBA00023136"/>
    </source>
</evidence>